<reference evidence="1 2" key="1">
    <citation type="journal article" date="2012" name="PLoS Pathog.">
        <title>Diverse lifestyles and strategies of plant pathogenesis encoded in the genomes of eighteen Dothideomycetes fungi.</title>
        <authorList>
            <person name="Ohm R.A."/>
            <person name="Feau N."/>
            <person name="Henrissat B."/>
            <person name="Schoch C.L."/>
            <person name="Horwitz B.A."/>
            <person name="Barry K.W."/>
            <person name="Condon B.J."/>
            <person name="Copeland A.C."/>
            <person name="Dhillon B."/>
            <person name="Glaser F."/>
            <person name="Hesse C.N."/>
            <person name="Kosti I."/>
            <person name="LaButti K."/>
            <person name="Lindquist E.A."/>
            <person name="Lucas S."/>
            <person name="Salamov A.A."/>
            <person name="Bradshaw R.E."/>
            <person name="Ciuffetti L."/>
            <person name="Hamelin R.C."/>
            <person name="Kema G.H.J."/>
            <person name="Lawrence C."/>
            <person name="Scott J.A."/>
            <person name="Spatafora J.W."/>
            <person name="Turgeon B.G."/>
            <person name="de Wit P.J.G.M."/>
            <person name="Zhong S."/>
            <person name="Goodwin S.B."/>
            <person name="Grigoriev I.V."/>
        </authorList>
    </citation>
    <scope>NUCLEOTIDE SEQUENCE [LARGE SCALE GENOMIC DNA]</scope>
    <source>
        <strain evidence="1 2">UAMH 10762</strain>
    </source>
</reference>
<dbReference type="GeneID" id="19112499"/>
<dbReference type="HOGENOM" id="CLU_1578225_0_0_1"/>
<protein>
    <submittedName>
        <fullName evidence="1">Uncharacterized protein</fullName>
    </submittedName>
</protein>
<gene>
    <name evidence="1" type="ORF">BAUCODRAFT_347474</name>
</gene>
<organism evidence="1 2">
    <name type="scientific">Baudoinia panamericana (strain UAMH 10762)</name>
    <name type="common">Angels' share fungus</name>
    <name type="synonym">Baudoinia compniacensis (strain UAMH 10762)</name>
    <dbReference type="NCBI Taxonomy" id="717646"/>
    <lineage>
        <taxon>Eukaryota</taxon>
        <taxon>Fungi</taxon>
        <taxon>Dikarya</taxon>
        <taxon>Ascomycota</taxon>
        <taxon>Pezizomycotina</taxon>
        <taxon>Dothideomycetes</taxon>
        <taxon>Dothideomycetidae</taxon>
        <taxon>Mycosphaerellales</taxon>
        <taxon>Teratosphaeriaceae</taxon>
        <taxon>Baudoinia</taxon>
    </lineage>
</organism>
<keyword evidence="2" id="KW-1185">Reference proteome</keyword>
<dbReference type="RefSeq" id="XP_007673294.1">
    <property type="nucleotide sequence ID" value="XM_007675104.1"/>
</dbReference>
<dbReference type="AlphaFoldDB" id="M2LYC3"/>
<accession>M2LYC3</accession>
<proteinExistence type="predicted"/>
<evidence type="ECO:0000313" key="2">
    <source>
        <dbReference type="Proteomes" id="UP000011761"/>
    </source>
</evidence>
<name>M2LYC3_BAUPA</name>
<dbReference type="Proteomes" id="UP000011761">
    <property type="component" value="Unassembled WGS sequence"/>
</dbReference>
<sequence length="169" mass="18644">MNATNASLVTRSLSTFHRCHASLGVSRPEIQRPAQMSCSGRRRCSSVPATSPRAGIGASDGRCLLTDKGSCLPSRSCKLRLLRPSVAAACCARLRWRLQHVGMLLRPPVWRLPAPVQHLDFARLKEDSCPHPYPCPSTPPGRCAVQTGGPCWDSWHMRSTIQVDVHRLR</sequence>
<dbReference type="KEGG" id="bcom:BAUCODRAFT_347474"/>
<dbReference type="EMBL" id="KB445551">
    <property type="protein sequence ID" value="EMC99707.1"/>
    <property type="molecule type" value="Genomic_DNA"/>
</dbReference>
<evidence type="ECO:0000313" key="1">
    <source>
        <dbReference type="EMBL" id="EMC99707.1"/>
    </source>
</evidence>